<keyword evidence="5" id="KW-0862">Zinc</keyword>
<keyword evidence="6 9" id="KW-1133">Transmembrane helix</keyword>
<evidence type="ECO:0000313" key="11">
    <source>
        <dbReference type="EMBL" id="KAJ4773286.1"/>
    </source>
</evidence>
<evidence type="ECO:0000256" key="3">
    <source>
        <dbReference type="ARBA" id="ARBA00022723"/>
    </source>
</evidence>
<keyword evidence="7 9" id="KW-0472">Membrane</keyword>
<comment type="caution">
    <text evidence="11">The sequence shown here is derived from an EMBL/GenBank/DDBJ whole genome shotgun (WGS) entry which is preliminary data.</text>
</comment>
<gene>
    <name evidence="11" type="ORF">LUZ62_057543</name>
</gene>
<evidence type="ECO:0000256" key="6">
    <source>
        <dbReference type="ARBA" id="ARBA00022989"/>
    </source>
</evidence>
<feature type="domain" description="RING-type" evidence="10">
    <location>
        <begin position="88"/>
        <end position="130"/>
    </location>
</feature>
<keyword evidence="4 8" id="KW-0863">Zinc-finger</keyword>
<dbReference type="GO" id="GO:0008270">
    <property type="term" value="F:zinc ion binding"/>
    <property type="evidence" value="ECO:0007669"/>
    <property type="project" value="UniProtKB-KW"/>
</dbReference>
<name>A0AAV8E1F1_9POAL</name>
<dbReference type="PANTHER" id="PTHR46539:SF9">
    <property type="entry name" value="RING-H2 FINGER PROTEIN ATL56"/>
    <property type="match status" value="1"/>
</dbReference>
<dbReference type="GO" id="GO:0016020">
    <property type="term" value="C:membrane"/>
    <property type="evidence" value="ECO:0007669"/>
    <property type="project" value="UniProtKB-SubCell"/>
</dbReference>
<evidence type="ECO:0000259" key="10">
    <source>
        <dbReference type="PROSITE" id="PS50089"/>
    </source>
</evidence>
<dbReference type="Pfam" id="PF13639">
    <property type="entry name" value="zf-RING_2"/>
    <property type="match status" value="1"/>
</dbReference>
<evidence type="ECO:0000256" key="2">
    <source>
        <dbReference type="ARBA" id="ARBA00022692"/>
    </source>
</evidence>
<protein>
    <submittedName>
        <fullName evidence="11">RING-H2 finger protein ATL80</fullName>
    </submittedName>
</protein>
<dbReference type="EMBL" id="JAMFTS010000003">
    <property type="protein sequence ID" value="KAJ4773286.1"/>
    <property type="molecule type" value="Genomic_DNA"/>
</dbReference>
<keyword evidence="12" id="KW-1185">Reference proteome</keyword>
<dbReference type="InterPro" id="IPR001841">
    <property type="entry name" value="Znf_RING"/>
</dbReference>
<sequence>MKPTILELTMQILFLLLLIFISASLLLFVFLLSVHAFVIVRVFKERSRNVSRMLRCNSNSSHGLSTEELETIPSYDFETQTGRMAKDCVVCLENFKDGEKCKIFPNCGHTFHKICIDYWLLMNANCPVCRSSLSHKDIFTKNSFHLHGLR</sequence>
<evidence type="ECO:0000256" key="7">
    <source>
        <dbReference type="ARBA" id="ARBA00023136"/>
    </source>
</evidence>
<keyword evidence="2 9" id="KW-0812">Transmembrane</keyword>
<dbReference type="PROSITE" id="PS50089">
    <property type="entry name" value="ZF_RING_2"/>
    <property type="match status" value="1"/>
</dbReference>
<comment type="subcellular location">
    <subcellularLocation>
        <location evidence="1">Membrane</location>
    </subcellularLocation>
</comment>
<dbReference type="InterPro" id="IPR013083">
    <property type="entry name" value="Znf_RING/FYVE/PHD"/>
</dbReference>
<organism evidence="11 12">
    <name type="scientific">Rhynchospora pubera</name>
    <dbReference type="NCBI Taxonomy" id="906938"/>
    <lineage>
        <taxon>Eukaryota</taxon>
        <taxon>Viridiplantae</taxon>
        <taxon>Streptophyta</taxon>
        <taxon>Embryophyta</taxon>
        <taxon>Tracheophyta</taxon>
        <taxon>Spermatophyta</taxon>
        <taxon>Magnoliopsida</taxon>
        <taxon>Liliopsida</taxon>
        <taxon>Poales</taxon>
        <taxon>Cyperaceae</taxon>
        <taxon>Cyperoideae</taxon>
        <taxon>Rhynchosporeae</taxon>
        <taxon>Rhynchospora</taxon>
    </lineage>
</organism>
<evidence type="ECO:0000313" key="12">
    <source>
        <dbReference type="Proteomes" id="UP001140206"/>
    </source>
</evidence>
<keyword evidence="3" id="KW-0479">Metal-binding</keyword>
<accession>A0AAV8E1F1</accession>
<evidence type="ECO:0000256" key="9">
    <source>
        <dbReference type="SAM" id="Phobius"/>
    </source>
</evidence>
<proteinExistence type="predicted"/>
<evidence type="ECO:0000256" key="4">
    <source>
        <dbReference type="ARBA" id="ARBA00022771"/>
    </source>
</evidence>
<evidence type="ECO:0000256" key="5">
    <source>
        <dbReference type="ARBA" id="ARBA00022833"/>
    </source>
</evidence>
<reference evidence="11" key="1">
    <citation type="submission" date="2022-08" db="EMBL/GenBank/DDBJ databases">
        <authorList>
            <person name="Marques A."/>
        </authorList>
    </citation>
    <scope>NUCLEOTIDE SEQUENCE</scope>
    <source>
        <strain evidence="11">RhyPub2mFocal</strain>
        <tissue evidence="11">Leaves</tissue>
    </source>
</reference>
<dbReference type="Proteomes" id="UP001140206">
    <property type="component" value="Chromosome 3"/>
</dbReference>
<dbReference type="PANTHER" id="PTHR46539">
    <property type="entry name" value="E3 UBIQUITIN-PROTEIN LIGASE ATL42"/>
    <property type="match status" value="1"/>
</dbReference>
<dbReference type="SUPFAM" id="SSF57850">
    <property type="entry name" value="RING/U-box"/>
    <property type="match status" value="1"/>
</dbReference>
<dbReference type="SMART" id="SM00184">
    <property type="entry name" value="RING"/>
    <property type="match status" value="1"/>
</dbReference>
<evidence type="ECO:0000256" key="8">
    <source>
        <dbReference type="PROSITE-ProRule" id="PRU00175"/>
    </source>
</evidence>
<feature type="transmembrane region" description="Helical" evidence="9">
    <location>
        <begin position="12"/>
        <end position="43"/>
    </location>
</feature>
<dbReference type="AlphaFoldDB" id="A0AAV8E1F1"/>
<evidence type="ECO:0000256" key="1">
    <source>
        <dbReference type="ARBA" id="ARBA00004370"/>
    </source>
</evidence>
<dbReference type="Gene3D" id="3.30.40.10">
    <property type="entry name" value="Zinc/RING finger domain, C3HC4 (zinc finger)"/>
    <property type="match status" value="1"/>
</dbReference>